<accession>A0A830HQ85</accession>
<comment type="caution">
    <text evidence="5">The sequence shown here is derived from an EMBL/GenBank/DDBJ whole genome shotgun (WGS) entry which is preliminary data.</text>
</comment>
<keyword evidence="3" id="KW-0732">Signal</keyword>
<proteinExistence type="inferred from homology"/>
<sequence>MACLALICLLYLTTQSSVSSAKSLTRSARLMRKPIDYTSAHSSCGRTDDDKMIVLVTGAAGFVGMHTSLTLKASGHGVLGLDNFNDYYPVPLKRARQKALLAAGVYVAERDLADEGAFAEALGVCAFTHVLHLAAQAGVRYAVVNPQSYVRSNLMGFVEVMEAVRHLDKSIPVVYASSSSVYGLNTKQPFSEEDRVDSPASLYAATKKSNEVMAHAYWNIYGLSLTGLRFFTVYGPFGRPDMAYFSFTKAVLAGSPIKVFQNPADGGELSRDFTYIDDIVHGCIRSLETSGASGKGVAKPPRIFNLGNTQPTEVSVMVNAIEKATGRKAIRKFVPMPATGDVVSTFADVDHARTELGYSPSTGIEEGISKFVTWYLDYYGPNGYERATPEELAYKGY</sequence>
<dbReference type="InterPro" id="IPR001509">
    <property type="entry name" value="Epimerase_deHydtase"/>
</dbReference>
<evidence type="ECO:0000313" key="6">
    <source>
        <dbReference type="Proteomes" id="UP000660262"/>
    </source>
</evidence>
<dbReference type="AlphaFoldDB" id="A0A830HQ85"/>
<feature type="domain" description="NAD-dependent epimerase/dehydratase" evidence="4">
    <location>
        <begin position="54"/>
        <end position="307"/>
    </location>
</feature>
<dbReference type="InterPro" id="IPR036291">
    <property type="entry name" value="NAD(P)-bd_dom_sf"/>
</dbReference>
<evidence type="ECO:0000313" key="5">
    <source>
        <dbReference type="EMBL" id="GHP07179.1"/>
    </source>
</evidence>
<dbReference type="EMBL" id="BNJQ01000015">
    <property type="protein sequence ID" value="GHP07179.1"/>
    <property type="molecule type" value="Genomic_DNA"/>
</dbReference>
<protein>
    <recommendedName>
        <fullName evidence="4">NAD-dependent epimerase/dehydratase domain-containing protein</fullName>
    </recommendedName>
</protein>
<keyword evidence="2" id="KW-0520">NAD</keyword>
<keyword evidence="6" id="KW-1185">Reference proteome</keyword>
<dbReference type="PRINTS" id="PR01713">
    <property type="entry name" value="NUCEPIMERASE"/>
</dbReference>
<reference evidence="5" key="1">
    <citation type="submission" date="2020-10" db="EMBL/GenBank/DDBJ databases">
        <title>Unveiling of a novel bifunctional photoreceptor, Dualchrome1, isolated from a cosmopolitan green alga.</title>
        <authorList>
            <person name="Suzuki S."/>
            <person name="Kawachi M."/>
        </authorList>
    </citation>
    <scope>NUCLEOTIDE SEQUENCE</scope>
    <source>
        <strain evidence="5">NIES 2893</strain>
    </source>
</reference>
<feature type="chain" id="PRO_5032477073" description="NAD-dependent epimerase/dehydratase domain-containing protein" evidence="3">
    <location>
        <begin position="22"/>
        <end position="397"/>
    </location>
</feature>
<organism evidence="5 6">
    <name type="scientific">Pycnococcus provasolii</name>
    <dbReference type="NCBI Taxonomy" id="41880"/>
    <lineage>
        <taxon>Eukaryota</taxon>
        <taxon>Viridiplantae</taxon>
        <taxon>Chlorophyta</taxon>
        <taxon>Pseudoscourfieldiophyceae</taxon>
        <taxon>Pseudoscourfieldiales</taxon>
        <taxon>Pycnococcaceae</taxon>
        <taxon>Pycnococcus</taxon>
    </lineage>
</organism>
<dbReference type="Gene3D" id="3.40.50.720">
    <property type="entry name" value="NAD(P)-binding Rossmann-like Domain"/>
    <property type="match status" value="1"/>
</dbReference>
<dbReference type="Proteomes" id="UP000660262">
    <property type="component" value="Unassembled WGS sequence"/>
</dbReference>
<evidence type="ECO:0000259" key="4">
    <source>
        <dbReference type="Pfam" id="PF01370"/>
    </source>
</evidence>
<evidence type="ECO:0000256" key="2">
    <source>
        <dbReference type="ARBA" id="ARBA00023027"/>
    </source>
</evidence>
<feature type="signal peptide" evidence="3">
    <location>
        <begin position="1"/>
        <end position="21"/>
    </location>
</feature>
<dbReference type="Pfam" id="PF01370">
    <property type="entry name" value="Epimerase"/>
    <property type="match status" value="1"/>
</dbReference>
<name>A0A830HQ85_9CHLO</name>
<comment type="similarity">
    <text evidence="1">Belongs to the NAD(P)-dependent epimerase/dehydratase family.</text>
</comment>
<dbReference type="SUPFAM" id="SSF51735">
    <property type="entry name" value="NAD(P)-binding Rossmann-fold domains"/>
    <property type="match status" value="1"/>
</dbReference>
<dbReference type="PANTHER" id="PTHR43574">
    <property type="entry name" value="EPIMERASE-RELATED"/>
    <property type="match status" value="1"/>
</dbReference>
<evidence type="ECO:0000256" key="3">
    <source>
        <dbReference type="SAM" id="SignalP"/>
    </source>
</evidence>
<evidence type="ECO:0000256" key="1">
    <source>
        <dbReference type="ARBA" id="ARBA00007637"/>
    </source>
</evidence>
<dbReference type="OrthoDB" id="202470at2759"/>
<gene>
    <name evidence="5" type="ORF">PPROV_000592100</name>
</gene>